<evidence type="ECO:0000256" key="3">
    <source>
        <dbReference type="ARBA" id="ARBA00023125"/>
    </source>
</evidence>
<keyword evidence="2" id="KW-0805">Transcription regulation</keyword>
<keyword evidence="4" id="KW-0804">Transcription</keyword>
<name>A0A084IJD7_SALHC</name>
<keyword evidence="3" id="KW-0238">DNA-binding</keyword>
<dbReference type="Proteomes" id="UP000028302">
    <property type="component" value="Unassembled WGS sequence"/>
</dbReference>
<evidence type="ECO:0000256" key="1">
    <source>
        <dbReference type="ARBA" id="ARBA00009437"/>
    </source>
</evidence>
<dbReference type="eggNOG" id="COG0583">
    <property type="taxonomic scope" value="Bacteria"/>
</dbReference>
<evidence type="ECO:0000313" key="6">
    <source>
        <dbReference type="EMBL" id="KEZ76821.1"/>
    </source>
</evidence>
<dbReference type="SUPFAM" id="SSF46785">
    <property type="entry name" value="Winged helix' DNA-binding domain"/>
    <property type="match status" value="1"/>
</dbReference>
<dbReference type="InterPro" id="IPR036390">
    <property type="entry name" value="WH_DNA-bd_sf"/>
</dbReference>
<dbReference type="SUPFAM" id="SSF53850">
    <property type="entry name" value="Periplasmic binding protein-like II"/>
    <property type="match status" value="1"/>
</dbReference>
<dbReference type="PATRIC" id="fig|1304275.5.peg.2712"/>
<comment type="caution">
    <text evidence="6">The sequence shown here is derived from an EMBL/GenBank/DDBJ whole genome shotgun (WGS) entry which is preliminary data.</text>
</comment>
<dbReference type="InterPro" id="IPR036388">
    <property type="entry name" value="WH-like_DNA-bd_sf"/>
</dbReference>
<dbReference type="GO" id="GO:0005829">
    <property type="term" value="C:cytosol"/>
    <property type="evidence" value="ECO:0007669"/>
    <property type="project" value="TreeGrafter"/>
</dbReference>
<dbReference type="InterPro" id="IPR005119">
    <property type="entry name" value="LysR_subst-bd"/>
</dbReference>
<proteinExistence type="inferred from homology"/>
<dbReference type="GO" id="GO:0003700">
    <property type="term" value="F:DNA-binding transcription factor activity"/>
    <property type="evidence" value="ECO:0007669"/>
    <property type="project" value="InterPro"/>
</dbReference>
<dbReference type="Gene3D" id="3.40.190.10">
    <property type="entry name" value="Periplasmic binding protein-like II"/>
    <property type="match status" value="2"/>
</dbReference>
<comment type="similarity">
    <text evidence="1">Belongs to the LysR transcriptional regulatory family.</text>
</comment>
<evidence type="ECO:0000256" key="4">
    <source>
        <dbReference type="ARBA" id="ARBA00023163"/>
    </source>
</evidence>
<dbReference type="Gene3D" id="1.10.10.10">
    <property type="entry name" value="Winged helix-like DNA-binding domain superfamily/Winged helix DNA-binding domain"/>
    <property type="match status" value="1"/>
</dbReference>
<dbReference type="Pfam" id="PF03466">
    <property type="entry name" value="LysR_substrate"/>
    <property type="match status" value="1"/>
</dbReference>
<gene>
    <name evidence="6" type="ORF">C41B8_13280</name>
</gene>
<accession>A0A084IJD7</accession>
<dbReference type="RefSeq" id="WP_037339101.1">
    <property type="nucleotide sequence ID" value="NZ_APNK01000022.1"/>
</dbReference>
<dbReference type="GO" id="GO:0003677">
    <property type="term" value="F:DNA binding"/>
    <property type="evidence" value="ECO:0007669"/>
    <property type="project" value="UniProtKB-KW"/>
</dbReference>
<dbReference type="PRINTS" id="PR00039">
    <property type="entry name" value="HTHLYSR"/>
</dbReference>
<organism evidence="6 7">
    <name type="scientific">Salinisphaera hydrothermalis (strain C41B8)</name>
    <dbReference type="NCBI Taxonomy" id="1304275"/>
    <lineage>
        <taxon>Bacteria</taxon>
        <taxon>Pseudomonadati</taxon>
        <taxon>Pseudomonadota</taxon>
        <taxon>Gammaproteobacteria</taxon>
        <taxon>Salinisphaerales</taxon>
        <taxon>Salinisphaeraceae</taxon>
        <taxon>Salinisphaera</taxon>
    </lineage>
</organism>
<evidence type="ECO:0000256" key="2">
    <source>
        <dbReference type="ARBA" id="ARBA00023015"/>
    </source>
</evidence>
<dbReference type="PANTHER" id="PTHR30419">
    <property type="entry name" value="HTH-TYPE TRANSCRIPTIONAL REGULATOR YBHD"/>
    <property type="match status" value="1"/>
</dbReference>
<dbReference type="InterPro" id="IPR050950">
    <property type="entry name" value="HTH-type_LysR_regulators"/>
</dbReference>
<dbReference type="STRING" id="1304275.C41B8_13280"/>
<reference evidence="6 7" key="1">
    <citation type="submission" date="2013-03" db="EMBL/GenBank/DDBJ databases">
        <title>Salinisphaera hydrothermalis C41B8 Genome Sequencing.</title>
        <authorList>
            <person name="Li C."/>
            <person name="Lai Q."/>
            <person name="Shao Z."/>
        </authorList>
    </citation>
    <scope>NUCLEOTIDE SEQUENCE [LARGE SCALE GENOMIC DNA]</scope>
    <source>
        <strain evidence="6 7">C41B8</strain>
    </source>
</reference>
<feature type="domain" description="HTH lysR-type" evidence="5">
    <location>
        <begin position="3"/>
        <end position="60"/>
    </location>
</feature>
<dbReference type="Pfam" id="PF00126">
    <property type="entry name" value="HTH_1"/>
    <property type="match status" value="1"/>
</dbReference>
<protein>
    <submittedName>
        <fullName evidence="6">Transcriptional regulator, LysR family protein</fullName>
    </submittedName>
</protein>
<keyword evidence="7" id="KW-1185">Reference proteome</keyword>
<dbReference type="OrthoDB" id="8679465at2"/>
<evidence type="ECO:0000259" key="5">
    <source>
        <dbReference type="PROSITE" id="PS50931"/>
    </source>
</evidence>
<evidence type="ECO:0000313" key="7">
    <source>
        <dbReference type="Proteomes" id="UP000028302"/>
    </source>
</evidence>
<dbReference type="PROSITE" id="PS50931">
    <property type="entry name" value="HTH_LYSR"/>
    <property type="match status" value="1"/>
</dbReference>
<dbReference type="FunFam" id="1.10.10.10:FF:000001">
    <property type="entry name" value="LysR family transcriptional regulator"/>
    <property type="match status" value="1"/>
</dbReference>
<dbReference type="EMBL" id="APNK01000022">
    <property type="protein sequence ID" value="KEZ76821.1"/>
    <property type="molecule type" value="Genomic_DNA"/>
</dbReference>
<sequence length="302" mass="33240">MSFSFQQLRYFVAVAEQGSISGAARELFASQSTITEAIKALESDLGVTLVQRHARGMALTHRGHTFLRHAQRILAEVSHARSTFTAGRQRITGTLNLGVTSLVAGYALPELLARYRRAFPATAVSVYEDSPEYLEHFLLGGELDVALLFLSALNEPSAFNSEVIKRYPFRLWVPVGHRLAEEGRVQRSRLADEHYVLLDLDEIRASTESLWRDMRQTPRIAYRTTSVEAVRSLVATGAGVSVLPDLMYRPWSLEGDRIGVAELVDGLAPVAVGVVSRRGTQLSAAAAAFVEMALEKTSLRQG</sequence>
<dbReference type="AlphaFoldDB" id="A0A084IJD7"/>
<dbReference type="InterPro" id="IPR000847">
    <property type="entry name" value="LysR_HTH_N"/>
</dbReference>